<dbReference type="EMBL" id="CP097502">
    <property type="protein sequence ID" value="URD74562.1"/>
    <property type="molecule type" value="Genomic_DNA"/>
</dbReference>
<keyword evidence="2" id="KW-1185">Reference proteome</keyword>
<dbReference type="OrthoDB" id="10468452at2759"/>
<dbReference type="Proteomes" id="UP001055439">
    <property type="component" value="Chromosome 1"/>
</dbReference>
<evidence type="ECO:0000313" key="2">
    <source>
        <dbReference type="Proteomes" id="UP001055439"/>
    </source>
</evidence>
<protein>
    <submittedName>
        <fullName evidence="1">Uncharacterized protein</fullName>
    </submittedName>
</protein>
<accession>A0A9E7EDT0</accession>
<evidence type="ECO:0000313" key="1">
    <source>
        <dbReference type="EMBL" id="URD74562.1"/>
    </source>
</evidence>
<gene>
    <name evidence="1" type="ORF">MUK42_10334</name>
</gene>
<organism evidence="1 2">
    <name type="scientific">Musa troglodytarum</name>
    <name type="common">fe'i banana</name>
    <dbReference type="NCBI Taxonomy" id="320322"/>
    <lineage>
        <taxon>Eukaryota</taxon>
        <taxon>Viridiplantae</taxon>
        <taxon>Streptophyta</taxon>
        <taxon>Embryophyta</taxon>
        <taxon>Tracheophyta</taxon>
        <taxon>Spermatophyta</taxon>
        <taxon>Magnoliopsida</taxon>
        <taxon>Liliopsida</taxon>
        <taxon>Zingiberales</taxon>
        <taxon>Musaceae</taxon>
        <taxon>Musa</taxon>
    </lineage>
</organism>
<proteinExistence type="predicted"/>
<reference evidence="1" key="1">
    <citation type="submission" date="2022-05" db="EMBL/GenBank/DDBJ databases">
        <title>The Musa troglodytarum L. genome provides insights into the mechanism of non-climacteric behaviour and enrichment of carotenoids.</title>
        <authorList>
            <person name="Wang J."/>
        </authorList>
    </citation>
    <scope>NUCLEOTIDE SEQUENCE</scope>
    <source>
        <tissue evidence="1">Leaf</tissue>
    </source>
</reference>
<name>A0A9E7EDT0_9LILI</name>
<dbReference type="AlphaFoldDB" id="A0A9E7EDT0"/>
<sequence>MEFVKVVRYNAIDSFLCRVLLLRCRPLRRYTLPPVAGSQEIALRRRLIEPSIPSPKPVIFFASSAASRLDLFQKTNESLKPPAQVHLMTFCSKFEHVLAGVNSGSFAPDHPLTGEEKRRMKWSGCLWDLLQPEIIKPTGEPHMPEHGSLSPPTIKTTGLHWLVSSMERDTIGAVSTAPE</sequence>